<dbReference type="InterPro" id="IPR029052">
    <property type="entry name" value="Metallo-depent_PP-like"/>
</dbReference>
<dbReference type="GO" id="GO:0000298">
    <property type="term" value="F:endopolyphosphatase activity"/>
    <property type="evidence" value="ECO:0007669"/>
    <property type="project" value="TreeGrafter"/>
</dbReference>
<gene>
    <name evidence="2" type="ORF">N7476_000856</name>
</gene>
<keyword evidence="3" id="KW-1185">Reference proteome</keyword>
<accession>A0A9W9GQS1</accession>
<name>A0A9W9GQS1_9EURO</name>
<dbReference type="Gene3D" id="3.60.21.10">
    <property type="match status" value="1"/>
</dbReference>
<dbReference type="Proteomes" id="UP001147746">
    <property type="component" value="Unassembled WGS sequence"/>
</dbReference>
<dbReference type="PANTHER" id="PTHR42850:SF4">
    <property type="entry name" value="ZINC-DEPENDENT ENDOPOLYPHOSPHATASE"/>
    <property type="match status" value="1"/>
</dbReference>
<dbReference type="Pfam" id="PF00149">
    <property type="entry name" value="Metallophos"/>
    <property type="match status" value="1"/>
</dbReference>
<organism evidence="2 3">
    <name type="scientific">Penicillium atrosanguineum</name>
    <dbReference type="NCBI Taxonomy" id="1132637"/>
    <lineage>
        <taxon>Eukaryota</taxon>
        <taxon>Fungi</taxon>
        <taxon>Dikarya</taxon>
        <taxon>Ascomycota</taxon>
        <taxon>Pezizomycotina</taxon>
        <taxon>Eurotiomycetes</taxon>
        <taxon>Eurotiomycetidae</taxon>
        <taxon>Eurotiales</taxon>
        <taxon>Aspergillaceae</taxon>
        <taxon>Penicillium</taxon>
    </lineage>
</organism>
<dbReference type="CDD" id="cd00144">
    <property type="entry name" value="MPP_PPP_family"/>
    <property type="match status" value="1"/>
</dbReference>
<evidence type="ECO:0000313" key="2">
    <source>
        <dbReference type="EMBL" id="KAJ5331073.1"/>
    </source>
</evidence>
<proteinExistence type="predicted"/>
<evidence type="ECO:0000259" key="1">
    <source>
        <dbReference type="Pfam" id="PF00149"/>
    </source>
</evidence>
<dbReference type="InterPro" id="IPR004843">
    <property type="entry name" value="Calcineurin-like_PHP"/>
</dbReference>
<comment type="caution">
    <text evidence="2">The sequence shown here is derived from an EMBL/GenBank/DDBJ whole genome shotgun (WGS) entry which is preliminary data.</text>
</comment>
<protein>
    <recommendedName>
        <fullName evidence="1">Calcineurin-like phosphoesterase domain-containing protein</fullName>
    </recommendedName>
</protein>
<feature type="domain" description="Calcineurin-like phosphoesterase" evidence="1">
    <location>
        <begin position="41"/>
        <end position="214"/>
    </location>
</feature>
<dbReference type="EMBL" id="JAPZBO010000001">
    <property type="protein sequence ID" value="KAJ5331073.1"/>
    <property type="molecule type" value="Genomic_DNA"/>
</dbReference>
<dbReference type="GO" id="GO:0016791">
    <property type="term" value="F:phosphatase activity"/>
    <property type="evidence" value="ECO:0007669"/>
    <property type="project" value="TreeGrafter"/>
</dbReference>
<dbReference type="PANTHER" id="PTHR42850">
    <property type="entry name" value="METALLOPHOSPHOESTERASE"/>
    <property type="match status" value="1"/>
</dbReference>
<dbReference type="InterPro" id="IPR050126">
    <property type="entry name" value="Ap4A_hydrolase"/>
</dbReference>
<evidence type="ECO:0000313" key="3">
    <source>
        <dbReference type="Proteomes" id="UP001147746"/>
    </source>
</evidence>
<dbReference type="GO" id="GO:0005737">
    <property type="term" value="C:cytoplasm"/>
    <property type="evidence" value="ECO:0007669"/>
    <property type="project" value="TreeGrafter"/>
</dbReference>
<reference evidence="2" key="2">
    <citation type="journal article" date="2023" name="IMA Fungus">
        <title>Comparative genomic study of the Penicillium genus elucidates a diverse pangenome and 15 lateral gene transfer events.</title>
        <authorList>
            <person name="Petersen C."/>
            <person name="Sorensen T."/>
            <person name="Nielsen M.R."/>
            <person name="Sondergaard T.E."/>
            <person name="Sorensen J.L."/>
            <person name="Fitzpatrick D.A."/>
            <person name="Frisvad J.C."/>
            <person name="Nielsen K.L."/>
        </authorList>
    </citation>
    <scope>NUCLEOTIDE SEQUENCE</scope>
    <source>
        <strain evidence="2">IBT 21472</strain>
    </source>
</reference>
<reference evidence="2" key="1">
    <citation type="submission" date="2022-12" db="EMBL/GenBank/DDBJ databases">
        <authorList>
            <person name="Petersen C."/>
        </authorList>
    </citation>
    <scope>NUCLEOTIDE SEQUENCE</scope>
    <source>
        <strain evidence="2">IBT 21472</strain>
    </source>
</reference>
<dbReference type="SUPFAM" id="SSF56300">
    <property type="entry name" value="Metallo-dependent phosphatases"/>
    <property type="match status" value="1"/>
</dbReference>
<dbReference type="GO" id="GO:0006798">
    <property type="term" value="P:polyphosphate catabolic process"/>
    <property type="evidence" value="ECO:0007669"/>
    <property type="project" value="TreeGrafter"/>
</dbReference>
<dbReference type="OrthoDB" id="10267127at2759"/>
<sequence>MAYIKAPSKVFPISAFISDLPSNLFPPSLQLSSENGPVTGRLVIIGDVHGMRKSLEALLDKINFDKSKGDHLILTGDLINKGPDSPGVVDIAMRLGASAVRGNHENAVLNAAAEIDATRDKLHSGDLNGSPPASENLATDLPKDTFKGEVPEECPPSNSHNTALALSKRQLDWLADLPFILRVKLPHTLTSSLGDTLLVVHAGLVPSIPLEEQDPHAILHMRSLTRTSGDEDEFKAAELPGEESWVIEWDRWQDTLTSKTTVVFGHDAKRRLQLGRYTIGLDSGCLYGHHLSAVVIAASQGEIEHRVVQVECADEPVAPTTSVKEDR</sequence>
<dbReference type="AlphaFoldDB" id="A0A9W9GQS1"/>